<sequence>MPLTLSQFIFCQTKEAFRIFEGTAEEYLPGNPAAKYLYVWKMARNCSGEVNCTEVPTGPVSYGIGLNDTAYIVFRAYNEKETAVGPSYTEIAYDRVLKFDSD</sequence>
<proteinExistence type="predicted"/>
<dbReference type="AlphaFoldDB" id="A0A0W8FBN3"/>
<dbReference type="EMBL" id="LNQE01001392">
    <property type="protein sequence ID" value="KUG18250.1"/>
    <property type="molecule type" value="Genomic_DNA"/>
</dbReference>
<comment type="caution">
    <text evidence="1">The sequence shown here is derived from an EMBL/GenBank/DDBJ whole genome shotgun (WGS) entry which is preliminary data.</text>
</comment>
<protein>
    <submittedName>
        <fullName evidence="1">Uncharacterized protein</fullName>
    </submittedName>
</protein>
<reference evidence="1" key="1">
    <citation type="journal article" date="2015" name="Proc. Natl. Acad. Sci. U.S.A.">
        <title>Networks of energetic and metabolic interactions define dynamics in microbial communities.</title>
        <authorList>
            <person name="Embree M."/>
            <person name="Liu J.K."/>
            <person name="Al-Bassam M.M."/>
            <person name="Zengler K."/>
        </authorList>
    </citation>
    <scope>NUCLEOTIDE SEQUENCE</scope>
</reference>
<organism evidence="1">
    <name type="scientific">hydrocarbon metagenome</name>
    <dbReference type="NCBI Taxonomy" id="938273"/>
    <lineage>
        <taxon>unclassified sequences</taxon>
        <taxon>metagenomes</taxon>
        <taxon>ecological metagenomes</taxon>
    </lineage>
</organism>
<accession>A0A0W8FBN3</accession>
<gene>
    <name evidence="1" type="ORF">ASZ90_012033</name>
</gene>
<name>A0A0W8FBN3_9ZZZZ</name>
<evidence type="ECO:0000313" key="1">
    <source>
        <dbReference type="EMBL" id="KUG18250.1"/>
    </source>
</evidence>